<gene>
    <name evidence="2" type="ORF">PPSIR1_06688</name>
</gene>
<keyword evidence="3" id="KW-1185">Reference proteome</keyword>
<dbReference type="PROSITE" id="PS51112">
    <property type="entry name" value="AMMECR1"/>
    <property type="match status" value="1"/>
</dbReference>
<protein>
    <recommendedName>
        <fullName evidence="1">AMMECR1 domain-containing protein</fullName>
    </recommendedName>
</protein>
<dbReference type="PANTHER" id="PTHR13016:SF0">
    <property type="entry name" value="AMME SYNDROME CANDIDATE GENE 1 PROTEIN"/>
    <property type="match status" value="1"/>
</dbReference>
<proteinExistence type="predicted"/>
<name>A6GDJ1_9BACT</name>
<dbReference type="SUPFAM" id="SSF143447">
    <property type="entry name" value="AMMECR1-like"/>
    <property type="match status" value="1"/>
</dbReference>
<dbReference type="InterPro" id="IPR027485">
    <property type="entry name" value="AMMECR1_N"/>
</dbReference>
<accession>A6GDJ1</accession>
<dbReference type="Gene3D" id="3.30.1490.150">
    <property type="entry name" value="Hypothetical protein ph0010, domain 2"/>
    <property type="match status" value="1"/>
</dbReference>
<dbReference type="AlphaFoldDB" id="A6GDJ1"/>
<feature type="domain" description="AMMECR1" evidence="1">
    <location>
        <begin position="9"/>
        <end position="196"/>
    </location>
</feature>
<dbReference type="EMBL" id="ABCS01000074">
    <property type="protein sequence ID" value="EDM76034.1"/>
    <property type="molecule type" value="Genomic_DNA"/>
</dbReference>
<dbReference type="Gene3D" id="3.30.700.20">
    <property type="entry name" value="Hypothetical protein ph0010, domain 1"/>
    <property type="match status" value="1"/>
</dbReference>
<evidence type="ECO:0000313" key="2">
    <source>
        <dbReference type="EMBL" id="EDM76034.1"/>
    </source>
</evidence>
<sequence length="196" mass="21595">MKANASNSELGDILLARARASVGAQLGIGDTWEPTRLLPALSEPAATFVTIELDGHLHGCIGTLAPRRTLAEDVEHNALAAAFNDPRSRALLASELPRARFSVAVLDAPTLLPFRDRDHALAQLRPGVDGLIFTWRGRRGVFLPQVWDVLPEPEDFLAELARKAGHERGFWHPEVVLERFCVTKYAEARPRAKAPR</sequence>
<evidence type="ECO:0000313" key="3">
    <source>
        <dbReference type="Proteomes" id="UP000005801"/>
    </source>
</evidence>
<dbReference type="RefSeq" id="WP_006974781.1">
    <property type="nucleotide sequence ID" value="NZ_ABCS01000074.1"/>
</dbReference>
<dbReference type="InterPro" id="IPR027623">
    <property type="entry name" value="AmmeMemoSam_A"/>
</dbReference>
<comment type="caution">
    <text evidence="2">The sequence shown here is derived from an EMBL/GenBank/DDBJ whole genome shotgun (WGS) entry which is preliminary data.</text>
</comment>
<dbReference type="OrthoDB" id="9782820at2"/>
<evidence type="ECO:0000259" key="1">
    <source>
        <dbReference type="PROSITE" id="PS51112"/>
    </source>
</evidence>
<organism evidence="2 3">
    <name type="scientific">Plesiocystis pacifica SIR-1</name>
    <dbReference type="NCBI Taxonomy" id="391625"/>
    <lineage>
        <taxon>Bacteria</taxon>
        <taxon>Pseudomonadati</taxon>
        <taxon>Myxococcota</taxon>
        <taxon>Polyangia</taxon>
        <taxon>Nannocystales</taxon>
        <taxon>Nannocystaceae</taxon>
        <taxon>Plesiocystis</taxon>
    </lineage>
</organism>
<dbReference type="Proteomes" id="UP000005801">
    <property type="component" value="Unassembled WGS sequence"/>
</dbReference>
<reference evidence="2 3" key="1">
    <citation type="submission" date="2007-06" db="EMBL/GenBank/DDBJ databases">
        <authorList>
            <person name="Shimkets L."/>
            <person name="Ferriera S."/>
            <person name="Johnson J."/>
            <person name="Kravitz S."/>
            <person name="Beeson K."/>
            <person name="Sutton G."/>
            <person name="Rogers Y.-H."/>
            <person name="Friedman R."/>
            <person name="Frazier M."/>
            <person name="Venter J.C."/>
        </authorList>
    </citation>
    <scope>NUCLEOTIDE SEQUENCE [LARGE SCALE GENOMIC DNA]</scope>
    <source>
        <strain evidence="2 3">SIR-1</strain>
    </source>
</reference>
<dbReference type="InterPro" id="IPR002733">
    <property type="entry name" value="AMMECR1_domain"/>
</dbReference>
<dbReference type="eggNOG" id="COG2078">
    <property type="taxonomic scope" value="Bacteria"/>
</dbReference>
<dbReference type="PANTHER" id="PTHR13016">
    <property type="entry name" value="AMMECR1 HOMOLOG"/>
    <property type="match status" value="1"/>
</dbReference>
<dbReference type="STRING" id="391625.PPSIR1_06688"/>
<dbReference type="InterPro" id="IPR023473">
    <property type="entry name" value="AMMECR1"/>
</dbReference>
<dbReference type="NCBIfam" id="TIGR04335">
    <property type="entry name" value="AmmeMemoSam_A"/>
    <property type="match status" value="1"/>
</dbReference>
<dbReference type="Pfam" id="PF01871">
    <property type="entry name" value="AMMECR1"/>
    <property type="match status" value="1"/>
</dbReference>
<dbReference type="InterPro" id="IPR036071">
    <property type="entry name" value="AMMECR1_dom_sf"/>
</dbReference>